<accession>A0AAU9FA02</accession>
<sequence>MFNLKLFVLIALAICLTQACSPCEPEEPVNCGCGKPECRSCGCGSVKTCGCGCKPCRCPCSSCGCS</sequence>
<keyword evidence="3" id="KW-1185">Reference proteome</keyword>
<protein>
    <submittedName>
        <fullName evidence="2">Chorion class high-cysteine HCB protein 13</fullName>
    </submittedName>
</protein>
<dbReference type="EMBL" id="AP029263">
    <property type="protein sequence ID" value="BFF92509.1"/>
    <property type="molecule type" value="Genomic_DNA"/>
</dbReference>
<dbReference type="PROSITE" id="PS51257">
    <property type="entry name" value="PROKAR_LIPOPROTEIN"/>
    <property type="match status" value="1"/>
</dbReference>
<feature type="chain" id="PRO_5043471057" evidence="1">
    <location>
        <begin position="20"/>
        <end position="66"/>
    </location>
</feature>
<keyword evidence="1" id="KW-0732">Signal</keyword>
<gene>
    <name evidence="2" type="ORF">DMAD_10548</name>
</gene>
<proteinExistence type="predicted"/>
<dbReference type="Proteomes" id="UP001500889">
    <property type="component" value="Chromosome O"/>
</dbReference>
<dbReference type="AlphaFoldDB" id="A0AAU9FA02"/>
<evidence type="ECO:0000313" key="2">
    <source>
        <dbReference type="EMBL" id="BFF92509.1"/>
    </source>
</evidence>
<feature type="signal peptide" evidence="1">
    <location>
        <begin position="1"/>
        <end position="19"/>
    </location>
</feature>
<reference evidence="2 3" key="1">
    <citation type="submission" date="2024-02" db="EMBL/GenBank/DDBJ databases">
        <title>A chromosome-level genome assembly of Drosophila madeirensis, a fruit fly species endemic to Madeira island.</title>
        <authorList>
            <person name="Tomihara K."/>
            <person name="Llopart A."/>
            <person name="Yamamoto D."/>
        </authorList>
    </citation>
    <scope>NUCLEOTIDE SEQUENCE [LARGE SCALE GENOMIC DNA]</scope>
    <source>
        <strain evidence="2 3">RF1</strain>
    </source>
</reference>
<name>A0AAU9FA02_DROMD</name>
<evidence type="ECO:0000313" key="3">
    <source>
        <dbReference type="Proteomes" id="UP001500889"/>
    </source>
</evidence>
<organism evidence="2 3">
    <name type="scientific">Drosophila madeirensis</name>
    <name type="common">Fruit fly</name>
    <dbReference type="NCBI Taxonomy" id="30013"/>
    <lineage>
        <taxon>Eukaryota</taxon>
        <taxon>Metazoa</taxon>
        <taxon>Ecdysozoa</taxon>
        <taxon>Arthropoda</taxon>
        <taxon>Hexapoda</taxon>
        <taxon>Insecta</taxon>
        <taxon>Pterygota</taxon>
        <taxon>Neoptera</taxon>
        <taxon>Endopterygota</taxon>
        <taxon>Diptera</taxon>
        <taxon>Brachycera</taxon>
        <taxon>Muscomorpha</taxon>
        <taxon>Ephydroidea</taxon>
        <taxon>Drosophilidae</taxon>
        <taxon>Drosophila</taxon>
        <taxon>Sophophora</taxon>
    </lineage>
</organism>
<evidence type="ECO:0000256" key="1">
    <source>
        <dbReference type="SAM" id="SignalP"/>
    </source>
</evidence>